<keyword evidence="5" id="KW-0443">Lipid metabolism</keyword>
<dbReference type="PANTHER" id="PTHR10434:SF11">
    <property type="entry name" value="1-ACYL-SN-GLYCEROL-3-PHOSPHATE ACYLTRANSFERASE"/>
    <property type="match status" value="1"/>
</dbReference>
<reference evidence="8" key="1">
    <citation type="submission" date="2022-01" db="EMBL/GenBank/DDBJ databases">
        <authorList>
            <person name="King R."/>
        </authorList>
    </citation>
    <scope>NUCLEOTIDE SEQUENCE</scope>
</reference>
<keyword evidence="9" id="KW-1185">Reference proteome</keyword>
<evidence type="ECO:0000259" key="7">
    <source>
        <dbReference type="SMART" id="SM00563"/>
    </source>
</evidence>
<dbReference type="GO" id="GO:0016020">
    <property type="term" value="C:membrane"/>
    <property type="evidence" value="ECO:0007669"/>
    <property type="project" value="InterPro"/>
</dbReference>
<comment type="domain">
    <text evidence="5">The HXXXXD motif is essential for acyltransferase activity and may constitute the binding site for the phosphate moiety of the glycerol-3-phosphate.</text>
</comment>
<evidence type="ECO:0000256" key="3">
    <source>
        <dbReference type="ARBA" id="ARBA00022679"/>
    </source>
</evidence>
<feature type="transmembrane region" description="Helical" evidence="6">
    <location>
        <begin position="151"/>
        <end position="169"/>
    </location>
</feature>
<dbReference type="GO" id="GO:0005783">
    <property type="term" value="C:endoplasmic reticulum"/>
    <property type="evidence" value="ECO:0007669"/>
    <property type="project" value="TreeGrafter"/>
</dbReference>
<dbReference type="EC" id="2.3.1.51" evidence="5"/>
<gene>
    <name evidence="8" type="ORF">NEZAVI_LOCUS1191</name>
</gene>
<feature type="transmembrane region" description="Helical" evidence="6">
    <location>
        <begin position="28"/>
        <end position="46"/>
    </location>
</feature>
<feature type="transmembrane region" description="Helical" evidence="6">
    <location>
        <begin position="58"/>
        <end position="78"/>
    </location>
</feature>
<dbReference type="PANTHER" id="PTHR10434">
    <property type="entry name" value="1-ACYL-SN-GLYCEROL-3-PHOSPHATE ACYLTRANSFERASE"/>
    <property type="match status" value="1"/>
</dbReference>
<evidence type="ECO:0000256" key="6">
    <source>
        <dbReference type="SAM" id="Phobius"/>
    </source>
</evidence>
<comment type="similarity">
    <text evidence="2 5">Belongs to the 1-acyl-sn-glycerol-3-phosphate acyltransferase family.</text>
</comment>
<accession>A0A9P0E4D9</accession>
<keyword evidence="5" id="KW-0444">Lipid biosynthesis</keyword>
<dbReference type="InterPro" id="IPR002123">
    <property type="entry name" value="Plipid/glycerol_acylTrfase"/>
</dbReference>
<evidence type="ECO:0000256" key="2">
    <source>
        <dbReference type="ARBA" id="ARBA00008655"/>
    </source>
</evidence>
<sequence length="290" mass="33117">MRNSGGGRLLDSQFYSVIAPGRYKIEKMTNELPLIAIIVGIIYIMFKKSNVFNYYAKFLFFLIFSMVSATIFMPVMFLRPRDYRNALFPAWGARQVARALGLKWKVQGKKNIVQDEGTIILINHQSFLDLIVLAEIWPVFERCTVISKREIFYLWPFGLAAWLWGTVFINRSNKKDAQEAVNLVAHTINTKKAKICMFPEGTRHGGPTLLPFKKGAFHIAINSQAPIQPIVVTRYKFLDHKKFRFDTGSNVISILPPISTTGLKVDDITSLIDKTYAAMSKEYEHLNKEA</sequence>
<keyword evidence="3 5" id="KW-0808">Transferase</keyword>
<protein>
    <recommendedName>
        <fullName evidence="5">1-acyl-sn-glycerol-3-phosphate acyltransferase</fullName>
        <ecNumber evidence="5">2.3.1.51</ecNumber>
    </recommendedName>
</protein>
<dbReference type="SMART" id="SM00563">
    <property type="entry name" value="PlsC"/>
    <property type="match status" value="1"/>
</dbReference>
<keyword evidence="5" id="KW-1208">Phospholipid metabolism</keyword>
<name>A0A9P0E4D9_NEZVI</name>
<dbReference type="Proteomes" id="UP001152798">
    <property type="component" value="Chromosome 1"/>
</dbReference>
<evidence type="ECO:0000256" key="5">
    <source>
        <dbReference type="RuleBase" id="RU361267"/>
    </source>
</evidence>
<dbReference type="InterPro" id="IPR004552">
    <property type="entry name" value="AGP_acyltrans"/>
</dbReference>
<dbReference type="NCBIfam" id="TIGR00530">
    <property type="entry name" value="AGP_acyltrn"/>
    <property type="match status" value="1"/>
</dbReference>
<evidence type="ECO:0000256" key="1">
    <source>
        <dbReference type="ARBA" id="ARBA00004728"/>
    </source>
</evidence>
<dbReference type="CDD" id="cd07989">
    <property type="entry name" value="LPLAT_AGPAT-like"/>
    <property type="match status" value="1"/>
</dbReference>
<dbReference type="EMBL" id="OV725077">
    <property type="protein sequence ID" value="CAH1389898.1"/>
    <property type="molecule type" value="Genomic_DNA"/>
</dbReference>
<dbReference type="OrthoDB" id="202234at2759"/>
<dbReference type="SUPFAM" id="SSF69593">
    <property type="entry name" value="Glycerol-3-phosphate (1)-acyltransferase"/>
    <property type="match status" value="1"/>
</dbReference>
<keyword evidence="6" id="KW-0472">Membrane</keyword>
<keyword evidence="5" id="KW-0594">Phospholipid biosynthesis</keyword>
<organism evidence="8 9">
    <name type="scientific">Nezara viridula</name>
    <name type="common">Southern green stink bug</name>
    <name type="synonym">Cimex viridulus</name>
    <dbReference type="NCBI Taxonomy" id="85310"/>
    <lineage>
        <taxon>Eukaryota</taxon>
        <taxon>Metazoa</taxon>
        <taxon>Ecdysozoa</taxon>
        <taxon>Arthropoda</taxon>
        <taxon>Hexapoda</taxon>
        <taxon>Insecta</taxon>
        <taxon>Pterygota</taxon>
        <taxon>Neoptera</taxon>
        <taxon>Paraneoptera</taxon>
        <taxon>Hemiptera</taxon>
        <taxon>Heteroptera</taxon>
        <taxon>Panheteroptera</taxon>
        <taxon>Pentatomomorpha</taxon>
        <taxon>Pentatomoidea</taxon>
        <taxon>Pentatomidae</taxon>
        <taxon>Pentatominae</taxon>
        <taxon>Nezara</taxon>
    </lineage>
</organism>
<dbReference type="AlphaFoldDB" id="A0A9P0E4D9"/>
<keyword evidence="4 5" id="KW-0012">Acyltransferase</keyword>
<feature type="domain" description="Phospholipid/glycerol acyltransferase" evidence="7">
    <location>
        <begin position="118"/>
        <end position="235"/>
    </location>
</feature>
<evidence type="ECO:0000313" key="8">
    <source>
        <dbReference type="EMBL" id="CAH1389898.1"/>
    </source>
</evidence>
<evidence type="ECO:0000256" key="4">
    <source>
        <dbReference type="ARBA" id="ARBA00023315"/>
    </source>
</evidence>
<dbReference type="GO" id="GO:0003841">
    <property type="term" value="F:1-acylglycerol-3-phosphate O-acyltransferase activity"/>
    <property type="evidence" value="ECO:0007669"/>
    <property type="project" value="UniProtKB-UniRule"/>
</dbReference>
<dbReference type="GO" id="GO:0006654">
    <property type="term" value="P:phosphatidic acid biosynthetic process"/>
    <property type="evidence" value="ECO:0007669"/>
    <property type="project" value="TreeGrafter"/>
</dbReference>
<proteinExistence type="inferred from homology"/>
<keyword evidence="6" id="KW-0812">Transmembrane</keyword>
<keyword evidence="6" id="KW-1133">Transmembrane helix</keyword>
<comment type="catalytic activity">
    <reaction evidence="5">
        <text>a 1-acyl-sn-glycero-3-phosphate + an acyl-CoA = a 1,2-diacyl-sn-glycero-3-phosphate + CoA</text>
        <dbReference type="Rhea" id="RHEA:19709"/>
        <dbReference type="ChEBI" id="CHEBI:57287"/>
        <dbReference type="ChEBI" id="CHEBI:57970"/>
        <dbReference type="ChEBI" id="CHEBI:58342"/>
        <dbReference type="ChEBI" id="CHEBI:58608"/>
        <dbReference type="EC" id="2.3.1.51"/>
    </reaction>
</comment>
<evidence type="ECO:0000313" key="9">
    <source>
        <dbReference type="Proteomes" id="UP001152798"/>
    </source>
</evidence>
<dbReference type="Pfam" id="PF01553">
    <property type="entry name" value="Acyltransferase"/>
    <property type="match status" value="1"/>
</dbReference>
<comment type="pathway">
    <text evidence="1">Phospholipid metabolism; CDP-diacylglycerol biosynthesis; CDP-diacylglycerol from sn-glycerol 3-phosphate: step 2/3.</text>
</comment>